<gene>
    <name evidence="1" type="ORF">PHMEG_0003841</name>
</gene>
<proteinExistence type="predicted"/>
<evidence type="ECO:0000313" key="1">
    <source>
        <dbReference type="EMBL" id="OWZ21577.1"/>
    </source>
</evidence>
<name>A0A225WWV9_9STRA</name>
<dbReference type="AlphaFoldDB" id="A0A225WWV9"/>
<sequence>MPKTLPWQVLALSVDGSRADKLLDYMMSFETRRSIQWCDDLGLHKMRYRLMDCGSDVCASASEFTFGWRGKMQSCLQTDLVSVYTMGST</sequence>
<dbReference type="Proteomes" id="UP000198211">
    <property type="component" value="Unassembled WGS sequence"/>
</dbReference>
<keyword evidence="2" id="KW-1185">Reference proteome</keyword>
<protein>
    <submittedName>
        <fullName evidence="1">Uncharacterized protein</fullName>
    </submittedName>
</protein>
<evidence type="ECO:0000313" key="2">
    <source>
        <dbReference type="Proteomes" id="UP000198211"/>
    </source>
</evidence>
<organism evidence="1 2">
    <name type="scientific">Phytophthora megakarya</name>
    <dbReference type="NCBI Taxonomy" id="4795"/>
    <lineage>
        <taxon>Eukaryota</taxon>
        <taxon>Sar</taxon>
        <taxon>Stramenopiles</taxon>
        <taxon>Oomycota</taxon>
        <taxon>Peronosporomycetes</taxon>
        <taxon>Peronosporales</taxon>
        <taxon>Peronosporaceae</taxon>
        <taxon>Phytophthora</taxon>
    </lineage>
</organism>
<reference evidence="2" key="1">
    <citation type="submission" date="2017-03" db="EMBL/GenBank/DDBJ databases">
        <title>Phytopthora megakarya and P. palmivora, two closely related causual agents of cacao black pod achieved similar genome size and gene model numbers by different mechanisms.</title>
        <authorList>
            <person name="Ali S."/>
            <person name="Shao J."/>
            <person name="Larry D.J."/>
            <person name="Kronmiller B."/>
            <person name="Shen D."/>
            <person name="Strem M.D."/>
            <person name="Melnick R.L."/>
            <person name="Guiltinan M.J."/>
            <person name="Tyler B.M."/>
            <person name="Meinhardt L.W."/>
            <person name="Bailey B.A."/>
        </authorList>
    </citation>
    <scope>NUCLEOTIDE SEQUENCE [LARGE SCALE GENOMIC DNA]</scope>
    <source>
        <strain evidence="2">zdho120</strain>
    </source>
</reference>
<dbReference type="EMBL" id="NBNE01000209">
    <property type="protein sequence ID" value="OWZ21577.1"/>
    <property type="molecule type" value="Genomic_DNA"/>
</dbReference>
<comment type="caution">
    <text evidence="1">The sequence shown here is derived from an EMBL/GenBank/DDBJ whole genome shotgun (WGS) entry which is preliminary data.</text>
</comment>
<dbReference type="OrthoDB" id="139641at2759"/>
<accession>A0A225WWV9</accession>